<dbReference type="EMBL" id="PJQY01003299">
    <property type="protein sequence ID" value="PQM38632.1"/>
    <property type="molecule type" value="Genomic_DNA"/>
</dbReference>
<proteinExistence type="predicted"/>
<keyword evidence="2" id="KW-1185">Reference proteome</keyword>
<gene>
    <name evidence="1" type="ORF">Pyn_03660</name>
</gene>
<dbReference type="Proteomes" id="UP000250321">
    <property type="component" value="Unassembled WGS sequence"/>
</dbReference>
<sequence>MNIVRTLAALEIMKCFQCLANVDVLHSRSTTWLSEQQSFADPFFLYIVVSSNIVPSTQSLHHRCSKKL</sequence>
<dbReference type="AlphaFoldDB" id="A0A314UPN8"/>
<evidence type="ECO:0000313" key="2">
    <source>
        <dbReference type="Proteomes" id="UP000250321"/>
    </source>
</evidence>
<evidence type="ECO:0000313" key="1">
    <source>
        <dbReference type="EMBL" id="PQM38632.1"/>
    </source>
</evidence>
<accession>A0A314UPN8</accession>
<protein>
    <submittedName>
        <fullName evidence="1">Uncharacterized protein</fullName>
    </submittedName>
</protein>
<comment type="caution">
    <text evidence="1">The sequence shown here is derived from an EMBL/GenBank/DDBJ whole genome shotgun (WGS) entry which is preliminary data.</text>
</comment>
<organism evidence="1 2">
    <name type="scientific">Prunus yedoensis var. nudiflora</name>
    <dbReference type="NCBI Taxonomy" id="2094558"/>
    <lineage>
        <taxon>Eukaryota</taxon>
        <taxon>Viridiplantae</taxon>
        <taxon>Streptophyta</taxon>
        <taxon>Embryophyta</taxon>
        <taxon>Tracheophyta</taxon>
        <taxon>Spermatophyta</taxon>
        <taxon>Magnoliopsida</taxon>
        <taxon>eudicotyledons</taxon>
        <taxon>Gunneridae</taxon>
        <taxon>Pentapetalae</taxon>
        <taxon>rosids</taxon>
        <taxon>fabids</taxon>
        <taxon>Rosales</taxon>
        <taxon>Rosaceae</taxon>
        <taxon>Amygdaloideae</taxon>
        <taxon>Amygdaleae</taxon>
        <taxon>Prunus</taxon>
    </lineage>
</organism>
<name>A0A314UPN8_PRUYE</name>
<reference evidence="1 2" key="1">
    <citation type="submission" date="2018-02" db="EMBL/GenBank/DDBJ databases">
        <title>Draft genome of wild Prunus yedoensis var. nudiflora.</title>
        <authorList>
            <person name="Baek S."/>
            <person name="Kim J.-H."/>
            <person name="Choi K."/>
            <person name="Kim G.-B."/>
            <person name="Cho A."/>
            <person name="Jang H."/>
            <person name="Shin C.-H."/>
            <person name="Yu H.-J."/>
            <person name="Mun J.-H."/>
        </authorList>
    </citation>
    <scope>NUCLEOTIDE SEQUENCE [LARGE SCALE GENOMIC DNA]</scope>
    <source>
        <strain evidence="2">cv. Jeju island</strain>
        <tissue evidence="1">Leaf</tissue>
    </source>
</reference>